<dbReference type="PANTHER" id="PTHR13285">
    <property type="entry name" value="ACYLTRANSFERASE"/>
    <property type="match status" value="1"/>
</dbReference>
<evidence type="ECO:0000313" key="7">
    <source>
        <dbReference type="EMBL" id="JAC28884.1"/>
    </source>
</evidence>
<evidence type="ECO:0000256" key="4">
    <source>
        <dbReference type="ARBA" id="ARBA00023136"/>
    </source>
</evidence>
<feature type="transmembrane region" description="Helical" evidence="6">
    <location>
        <begin position="33"/>
        <end position="53"/>
    </location>
</feature>
<sequence length="529" mass="61471">MLLDKMVDEKSVCTDRVQRYTYKESFKWSPWRLIHWLIVITGVLYALWSFSVSEESEILVKEMRRRTFAPSPYGFQRKQDTTHYAWRPKRHYVLLSWKWLLLHPVMGRAVAYASPSLVPAFHSIYSLLMLASLLSWEVAALCLCEHALFYALTALRSPALSYAAALLTQGHSQILRRNYLSYFFLPRGPPFFMITTSIVHWNILRCLSFSIDYIRAERLKPEHTRHRLPPYWKTLAYVVYVPTTYLGPLQTYDDYVREVGKPRSPCSLRDVASIIARFLRSGVHFALMETMTHFIYSSAMAEWPWMIEKLDATCIVGFVLASHFFFYIRYVFAYGVAGAVASAEGIDIPPHAKCIARLNKCSHFWRYFDRGMHLYIRRYVYEPVEGNRKKPGWTVLGTASAFAFTWYWHGLHKEDGIWCLLSVLGISIEVFVAEVRKLPFIKRFEERYLGTPGRMREASAILGSPHYLLTILACLFHLAEVEVCFIVIKAALFGFPFPVLPVLVVLYCACHVSYDAFQWEATRKTRKQT</sequence>
<feature type="transmembrane region" description="Helical" evidence="6">
    <location>
        <begin position="498"/>
        <end position="517"/>
    </location>
</feature>
<dbReference type="AlphaFoldDB" id="A0A023G4Z4"/>
<keyword evidence="7" id="KW-0808">Transferase</keyword>
<evidence type="ECO:0000256" key="2">
    <source>
        <dbReference type="ARBA" id="ARBA00022692"/>
    </source>
</evidence>
<evidence type="ECO:0000256" key="5">
    <source>
        <dbReference type="ARBA" id="ARBA00038268"/>
    </source>
</evidence>
<comment type="subcellular location">
    <subcellularLocation>
        <location evidence="1">Membrane</location>
        <topology evidence="1">Multi-pass membrane protein</topology>
    </subcellularLocation>
</comment>
<dbReference type="EMBL" id="GBBM01006534">
    <property type="protein sequence ID" value="JAC28884.1"/>
    <property type="molecule type" value="mRNA"/>
</dbReference>
<accession>A0A023G4Z4</accession>
<dbReference type="GO" id="GO:0016409">
    <property type="term" value="F:palmitoyltransferase activity"/>
    <property type="evidence" value="ECO:0007669"/>
    <property type="project" value="TreeGrafter"/>
</dbReference>
<comment type="similarity">
    <text evidence="5">Belongs to the membrane-bound acyltransferase family. HHAT subfamily.</text>
</comment>
<protein>
    <submittedName>
        <fullName evidence="7">Protein-cysteine n-palmitoyltransferase hhat</fullName>
    </submittedName>
</protein>
<feature type="transmembrane region" description="Helical" evidence="6">
    <location>
        <begin position="415"/>
        <end position="433"/>
    </location>
</feature>
<dbReference type="PANTHER" id="PTHR13285:SF18">
    <property type="entry name" value="PROTEIN-CYSTEINE N-PALMITOYLTRANSFERASE RASP"/>
    <property type="match status" value="1"/>
</dbReference>
<keyword evidence="3 6" id="KW-1133">Transmembrane helix</keyword>
<proteinExistence type="evidence at transcript level"/>
<evidence type="ECO:0000256" key="3">
    <source>
        <dbReference type="ARBA" id="ARBA00022989"/>
    </source>
</evidence>
<evidence type="ECO:0000256" key="6">
    <source>
        <dbReference type="SAM" id="Phobius"/>
    </source>
</evidence>
<reference evidence="7" key="1">
    <citation type="submission" date="2014-03" db="EMBL/GenBank/DDBJ databases">
        <title>The sialotranscriptome of Amblyomma triste, Amblyomma parvum and Amblyomma cajennense ticks, uncovered by 454-based RNA-seq.</title>
        <authorList>
            <person name="Garcia G.R."/>
            <person name="Gardinassi L.G."/>
            <person name="Ribeiro J.M."/>
            <person name="Anatriello E."/>
            <person name="Ferreira B.R."/>
            <person name="Moreira H.N."/>
            <person name="Mafra C."/>
            <person name="Olegario M.M."/>
            <person name="Szabo P.J."/>
            <person name="Miranda-Santos I.K."/>
            <person name="Maruyama S.R."/>
        </authorList>
    </citation>
    <scope>NUCLEOTIDE SEQUENCE</scope>
    <source>
        <strain evidence="7">Mato Grasso do Sul</strain>
        <tissue evidence="7">Salivary glands</tissue>
    </source>
</reference>
<dbReference type="GO" id="GO:0005783">
    <property type="term" value="C:endoplasmic reticulum"/>
    <property type="evidence" value="ECO:0007669"/>
    <property type="project" value="TreeGrafter"/>
</dbReference>
<dbReference type="Pfam" id="PF03062">
    <property type="entry name" value="MBOAT"/>
    <property type="match status" value="1"/>
</dbReference>
<keyword evidence="4 6" id="KW-0472">Membrane</keyword>
<dbReference type="InterPro" id="IPR051085">
    <property type="entry name" value="MB_O-acyltransferase"/>
</dbReference>
<dbReference type="InterPro" id="IPR004299">
    <property type="entry name" value="MBOAT_fam"/>
</dbReference>
<feature type="transmembrane region" description="Helical" evidence="6">
    <location>
        <begin position="467"/>
        <end position="492"/>
    </location>
</feature>
<keyword evidence="2 6" id="KW-0812">Transmembrane</keyword>
<name>A0A023G4Z4_AMBTT</name>
<dbReference type="GO" id="GO:0016020">
    <property type="term" value="C:membrane"/>
    <property type="evidence" value="ECO:0007669"/>
    <property type="project" value="UniProtKB-SubCell"/>
</dbReference>
<evidence type="ECO:0000256" key="1">
    <source>
        <dbReference type="ARBA" id="ARBA00004141"/>
    </source>
</evidence>
<organism evidence="7">
    <name type="scientific">Amblyomma triste</name>
    <name type="common">Neotropical tick</name>
    <dbReference type="NCBI Taxonomy" id="251400"/>
    <lineage>
        <taxon>Eukaryota</taxon>
        <taxon>Metazoa</taxon>
        <taxon>Ecdysozoa</taxon>
        <taxon>Arthropoda</taxon>
        <taxon>Chelicerata</taxon>
        <taxon>Arachnida</taxon>
        <taxon>Acari</taxon>
        <taxon>Parasitiformes</taxon>
        <taxon>Ixodida</taxon>
        <taxon>Ixodoidea</taxon>
        <taxon>Ixodidae</taxon>
        <taxon>Amblyomminae</taxon>
        <taxon>Amblyomma</taxon>
    </lineage>
</organism>